<evidence type="ECO:0000313" key="2">
    <source>
        <dbReference type="Proteomes" id="UP000648663"/>
    </source>
</evidence>
<keyword evidence="2" id="KW-1185">Reference proteome</keyword>
<name>A0ABQ2GBV3_9ACTN</name>
<gene>
    <name evidence="1" type="ORF">GCM10011589_46870</name>
</gene>
<dbReference type="EMBL" id="BMMI01000015">
    <property type="protein sequence ID" value="GGL85063.1"/>
    <property type="molecule type" value="Genomic_DNA"/>
</dbReference>
<dbReference type="PANTHER" id="PTHR30619">
    <property type="entry name" value="DNA INTERNALIZATION/COMPETENCE PROTEIN COMEC/REC2"/>
    <property type="match status" value="1"/>
</dbReference>
<dbReference type="RefSeq" id="WP_188959733.1">
    <property type="nucleotide sequence ID" value="NZ_BMMI01000015.1"/>
</dbReference>
<sequence>MREYPNIEAIDDLLAAAESRGTAITEPFTGEARFGGLLTVLGPTEAYYEQLLIESLAAAVSASAFAASASRPGLFFTKMADLLEKAMSYLPAETLGEDGETSARNNTSVITLVEPGQSRWLLTGDAGIPALHAALDRYEALRGSISDSPFTFVQVPHHGSRRNVSPSLLNRWLGPRDAGYAAPTAFISSAKADPKHPSPKVTNAFTRRGARVVATEGINIWHHEGTPSRSDYWPVTPIGPLAEDDD</sequence>
<protein>
    <submittedName>
        <fullName evidence="1">Uncharacterized protein</fullName>
    </submittedName>
</protein>
<proteinExistence type="predicted"/>
<dbReference type="Proteomes" id="UP000648663">
    <property type="component" value="Unassembled WGS sequence"/>
</dbReference>
<dbReference type="Gene3D" id="3.60.15.10">
    <property type="entry name" value="Ribonuclease Z/Hydroxyacylglutathione hydrolase-like"/>
    <property type="match status" value="1"/>
</dbReference>
<accession>A0ABQ2GBV3</accession>
<evidence type="ECO:0000313" key="1">
    <source>
        <dbReference type="EMBL" id="GGL85063.1"/>
    </source>
</evidence>
<organism evidence="1 2">
    <name type="scientific">Modestobacter marinus</name>
    <dbReference type="NCBI Taxonomy" id="477641"/>
    <lineage>
        <taxon>Bacteria</taxon>
        <taxon>Bacillati</taxon>
        <taxon>Actinomycetota</taxon>
        <taxon>Actinomycetes</taxon>
        <taxon>Geodermatophilales</taxon>
        <taxon>Geodermatophilaceae</taxon>
        <taxon>Modestobacter</taxon>
    </lineage>
</organism>
<dbReference type="InterPro" id="IPR036866">
    <property type="entry name" value="RibonucZ/Hydroxyglut_hydro"/>
</dbReference>
<reference evidence="2" key="1">
    <citation type="journal article" date="2019" name="Int. J. Syst. Evol. Microbiol.">
        <title>The Global Catalogue of Microorganisms (GCM) 10K type strain sequencing project: providing services to taxonomists for standard genome sequencing and annotation.</title>
        <authorList>
            <consortium name="The Broad Institute Genomics Platform"/>
            <consortium name="The Broad Institute Genome Sequencing Center for Infectious Disease"/>
            <person name="Wu L."/>
            <person name="Ma J."/>
        </authorList>
    </citation>
    <scope>NUCLEOTIDE SEQUENCE [LARGE SCALE GENOMIC DNA]</scope>
    <source>
        <strain evidence="2">CGMCC 4.5581</strain>
    </source>
</reference>
<dbReference type="InterPro" id="IPR052159">
    <property type="entry name" value="Competence_DNA_uptake"/>
</dbReference>
<comment type="caution">
    <text evidence="1">The sequence shown here is derived from an EMBL/GenBank/DDBJ whole genome shotgun (WGS) entry which is preliminary data.</text>
</comment>
<dbReference type="PANTHER" id="PTHR30619:SF1">
    <property type="entry name" value="RECOMBINATION PROTEIN 2"/>
    <property type="match status" value="1"/>
</dbReference>